<dbReference type="InterPro" id="IPR003593">
    <property type="entry name" value="AAA+_ATPase"/>
</dbReference>
<dbReference type="InterPro" id="IPR004487">
    <property type="entry name" value="Clp_protease_ATP-bd_su_ClpX"/>
</dbReference>
<dbReference type="GO" id="GO:0008233">
    <property type="term" value="F:peptidase activity"/>
    <property type="evidence" value="ECO:0007669"/>
    <property type="project" value="UniProtKB-KW"/>
</dbReference>
<evidence type="ECO:0000313" key="7">
    <source>
        <dbReference type="RefSeq" id="XP_031567302.1"/>
    </source>
</evidence>
<dbReference type="Proteomes" id="UP000515163">
    <property type="component" value="Unplaced"/>
</dbReference>
<name>A0A6P8IKM0_ACTTE</name>
<dbReference type="InterPro" id="IPR050052">
    <property type="entry name" value="ATP-dep_Clp_protease_ClpX"/>
</dbReference>
<keyword evidence="2 7" id="KW-0067">ATP-binding</keyword>
<dbReference type="Pfam" id="PF07724">
    <property type="entry name" value="AAA_2"/>
    <property type="match status" value="1"/>
</dbReference>
<dbReference type="KEGG" id="aten:116302211"/>
<keyword evidence="1" id="KW-0547">Nucleotide-binding</keyword>
<dbReference type="FunFam" id="1.10.8.60:FF:000002">
    <property type="entry name" value="ATP-dependent Clp protease ATP-binding subunit ClpX"/>
    <property type="match status" value="1"/>
</dbReference>
<dbReference type="Gene3D" id="3.40.50.300">
    <property type="entry name" value="P-loop containing nucleotide triphosphate hydrolases"/>
    <property type="match status" value="1"/>
</dbReference>
<dbReference type="GO" id="GO:0140662">
    <property type="term" value="F:ATP-dependent protein folding chaperone"/>
    <property type="evidence" value="ECO:0007669"/>
    <property type="project" value="InterPro"/>
</dbReference>
<dbReference type="SUPFAM" id="SSF52540">
    <property type="entry name" value="P-loop containing nucleoside triphosphate hydrolases"/>
    <property type="match status" value="1"/>
</dbReference>
<dbReference type="NCBIfam" id="NF003745">
    <property type="entry name" value="PRK05342.1"/>
    <property type="match status" value="1"/>
</dbReference>
<proteinExistence type="predicted"/>
<feature type="domain" description="Clp ATPase C-terminal" evidence="5">
    <location>
        <begin position="486"/>
        <end position="580"/>
    </location>
</feature>
<dbReference type="GeneID" id="116302211"/>
<organism evidence="6 7">
    <name type="scientific">Actinia tenebrosa</name>
    <name type="common">Australian red waratah sea anemone</name>
    <dbReference type="NCBI Taxonomy" id="6105"/>
    <lineage>
        <taxon>Eukaryota</taxon>
        <taxon>Metazoa</taxon>
        <taxon>Cnidaria</taxon>
        <taxon>Anthozoa</taxon>
        <taxon>Hexacorallia</taxon>
        <taxon>Actiniaria</taxon>
        <taxon>Actiniidae</taxon>
        <taxon>Actinia</taxon>
    </lineage>
</organism>
<dbReference type="Pfam" id="PF10431">
    <property type="entry name" value="ClpB_D2-small"/>
    <property type="match status" value="1"/>
</dbReference>
<feature type="region of interest" description="Disordered" evidence="3">
    <location>
        <begin position="583"/>
        <end position="602"/>
    </location>
</feature>
<dbReference type="NCBIfam" id="TIGR00382">
    <property type="entry name" value="clpX"/>
    <property type="match status" value="1"/>
</dbReference>
<sequence length="616" mass="67199">MFRVYSPLRSLRTTGGQMNAFKGSPSHILRTAPLRRIHIVTSNKLKSSPYLNGSHLSSQQHSPGSNGIHFQNSRLMSTTGGSKDRGGKNPWCCPKCGNPCSAVEASTRFVQCDKCSHFFLILSESDSKRYIKYESKSAMNESDKQQKVQKKPPPPPKKIFNYLDKYVIGQDFAKKVLSVAVYNHYKRLSVNLPSSSQSSSAEVKPIPLTRPFPGSPHELQLVMAQANTLNSPLGASGVQSSGQMKETSGSEILDAKRDRITLDKSNILLLGPTGSGKTLLAQTIARCLDVPFAICDCTALTQAGYVGEDIESVIAKLLQEAGNNVEKAQQGIVFLDEVDKIGSVPGVHNLRDVGGEGVQQGLLKILEGTVVNVPERNSRKMRGDTVAVDTSNILFVASGAFNGLDKIIRRRKQDKVLGFGAPAIEESISTEGKELNIFTNIKNDVRDDNAERDGLLSSVEARDLIEFGMIPEFVGRLPVVVALHSLNETALVKILTEPRNALVPQYQAMFAMDKIDLIIEPDALQLIANQALEKKTGARGLRAILEQLLLQPMFEAPGSDIVSVRITKDVVKGTKPAEYVHSPEKLNEDEATQPGEGTDIYNDDIEMYAGDASSRL</sequence>
<evidence type="ECO:0000256" key="1">
    <source>
        <dbReference type="ARBA" id="ARBA00022741"/>
    </source>
</evidence>
<dbReference type="InParanoid" id="A0A6P8IKM0"/>
<dbReference type="FunFam" id="3.40.50.300:FF:000378">
    <property type="entry name" value="ATP-dependent Clp protease ATP-binding subunit clpX-like, mitochondrial"/>
    <property type="match status" value="1"/>
</dbReference>
<dbReference type="PANTHER" id="PTHR48102">
    <property type="entry name" value="ATP-DEPENDENT CLP PROTEASE ATP-BINDING SUBUNIT CLPX-LIKE, MITOCHONDRIAL-RELATED"/>
    <property type="match status" value="1"/>
</dbReference>
<evidence type="ECO:0000313" key="6">
    <source>
        <dbReference type="Proteomes" id="UP000515163"/>
    </source>
</evidence>
<feature type="region of interest" description="Disordered" evidence="3">
    <location>
        <begin position="50"/>
        <end position="87"/>
    </location>
</feature>
<dbReference type="GO" id="GO:0005759">
    <property type="term" value="C:mitochondrial matrix"/>
    <property type="evidence" value="ECO:0007669"/>
    <property type="project" value="TreeGrafter"/>
</dbReference>
<keyword evidence="6" id="KW-1185">Reference proteome</keyword>
<evidence type="ECO:0000256" key="3">
    <source>
        <dbReference type="SAM" id="MobiDB-lite"/>
    </source>
</evidence>
<dbReference type="Pfam" id="PF26040">
    <property type="entry name" value="Zn_ribbon_CLPX_N"/>
    <property type="match status" value="1"/>
</dbReference>
<protein>
    <submittedName>
        <fullName evidence="7">ATP-dependent Clp protease ATP-binding subunit clpX-like, mitochondrial isoform X1</fullName>
    </submittedName>
</protein>
<dbReference type="InterPro" id="IPR059067">
    <property type="entry name" value="Znf_ribbon_CLPX-like"/>
</dbReference>
<dbReference type="InterPro" id="IPR019489">
    <property type="entry name" value="Clp_ATPase_C"/>
</dbReference>
<dbReference type="InterPro" id="IPR003959">
    <property type="entry name" value="ATPase_AAA_core"/>
</dbReference>
<dbReference type="PANTHER" id="PTHR48102:SF7">
    <property type="entry name" value="ATP-DEPENDENT CLP PROTEASE ATP-BINDING SUBUNIT CLPX-LIKE, MITOCHONDRIAL"/>
    <property type="match status" value="1"/>
</dbReference>
<dbReference type="AlphaFoldDB" id="A0A6P8IKM0"/>
<dbReference type="RefSeq" id="XP_031567302.1">
    <property type="nucleotide sequence ID" value="XM_031711442.1"/>
</dbReference>
<dbReference type="Gene3D" id="1.10.8.60">
    <property type="match status" value="1"/>
</dbReference>
<gene>
    <name evidence="7" type="primary">LOC116302211</name>
</gene>
<dbReference type="InterPro" id="IPR027417">
    <property type="entry name" value="P-loop_NTPase"/>
</dbReference>
<evidence type="ECO:0000259" key="5">
    <source>
        <dbReference type="SMART" id="SM01086"/>
    </source>
</evidence>
<keyword evidence="7" id="KW-0378">Hydrolase</keyword>
<feature type="compositionally biased region" description="Polar residues" evidence="3">
    <location>
        <begin position="50"/>
        <end position="81"/>
    </location>
</feature>
<dbReference type="SMART" id="SM00382">
    <property type="entry name" value="AAA"/>
    <property type="match status" value="1"/>
</dbReference>
<reference evidence="7" key="1">
    <citation type="submission" date="2025-08" db="UniProtKB">
        <authorList>
            <consortium name="RefSeq"/>
        </authorList>
    </citation>
    <scope>IDENTIFICATION</scope>
    <source>
        <tissue evidence="7">Tentacle</tissue>
    </source>
</reference>
<keyword evidence="7" id="KW-0645">Protease</keyword>
<dbReference type="FunCoup" id="A0A6P8IKM0">
    <property type="interactions" value="2336"/>
</dbReference>
<evidence type="ECO:0000259" key="4">
    <source>
        <dbReference type="SMART" id="SM00382"/>
    </source>
</evidence>
<dbReference type="SMART" id="SM01086">
    <property type="entry name" value="ClpB_D2-small"/>
    <property type="match status" value="1"/>
</dbReference>
<dbReference type="GO" id="GO:0016887">
    <property type="term" value="F:ATP hydrolysis activity"/>
    <property type="evidence" value="ECO:0007669"/>
    <property type="project" value="InterPro"/>
</dbReference>
<dbReference type="GO" id="GO:0005524">
    <property type="term" value="F:ATP binding"/>
    <property type="evidence" value="ECO:0007669"/>
    <property type="project" value="UniProtKB-KW"/>
</dbReference>
<dbReference type="GO" id="GO:0051082">
    <property type="term" value="F:unfolded protein binding"/>
    <property type="evidence" value="ECO:0007669"/>
    <property type="project" value="InterPro"/>
</dbReference>
<dbReference type="OrthoDB" id="1721884at2759"/>
<dbReference type="GO" id="GO:0051603">
    <property type="term" value="P:proteolysis involved in protein catabolic process"/>
    <property type="evidence" value="ECO:0007669"/>
    <property type="project" value="TreeGrafter"/>
</dbReference>
<dbReference type="CDD" id="cd19497">
    <property type="entry name" value="RecA-like_ClpX"/>
    <property type="match status" value="1"/>
</dbReference>
<evidence type="ECO:0000256" key="2">
    <source>
        <dbReference type="ARBA" id="ARBA00022840"/>
    </source>
</evidence>
<feature type="domain" description="AAA+ ATPase" evidence="4">
    <location>
        <begin position="263"/>
        <end position="414"/>
    </location>
</feature>
<accession>A0A6P8IKM0</accession>